<dbReference type="AlphaFoldDB" id="A0A8X8WK91"/>
<keyword evidence="3" id="KW-1185">Reference proteome</keyword>
<dbReference type="Pfam" id="PF00107">
    <property type="entry name" value="ADH_zinc_N"/>
    <property type="match status" value="1"/>
</dbReference>
<accession>A0A8X8WK91</accession>
<dbReference type="EMBL" id="PNBA02000017">
    <property type="protein sequence ID" value="KAG6395446.1"/>
    <property type="molecule type" value="Genomic_DNA"/>
</dbReference>
<organism evidence="2">
    <name type="scientific">Salvia splendens</name>
    <name type="common">Scarlet sage</name>
    <dbReference type="NCBI Taxonomy" id="180675"/>
    <lineage>
        <taxon>Eukaryota</taxon>
        <taxon>Viridiplantae</taxon>
        <taxon>Streptophyta</taxon>
        <taxon>Embryophyta</taxon>
        <taxon>Tracheophyta</taxon>
        <taxon>Spermatophyta</taxon>
        <taxon>Magnoliopsida</taxon>
        <taxon>eudicotyledons</taxon>
        <taxon>Gunneridae</taxon>
        <taxon>Pentapetalae</taxon>
        <taxon>asterids</taxon>
        <taxon>lamiids</taxon>
        <taxon>Lamiales</taxon>
        <taxon>Lamiaceae</taxon>
        <taxon>Nepetoideae</taxon>
        <taxon>Mentheae</taxon>
        <taxon>Salviinae</taxon>
        <taxon>Salvia</taxon>
        <taxon>Salvia subgen. Calosphace</taxon>
        <taxon>core Calosphace</taxon>
    </lineage>
</organism>
<dbReference type="GO" id="GO:0032440">
    <property type="term" value="F:2-alkenal reductase [NAD(P)H] activity"/>
    <property type="evidence" value="ECO:0007669"/>
    <property type="project" value="TreeGrafter"/>
</dbReference>
<reference evidence="2" key="1">
    <citation type="submission" date="2018-01" db="EMBL/GenBank/DDBJ databases">
        <authorList>
            <person name="Mao J.F."/>
        </authorList>
    </citation>
    <scope>NUCLEOTIDE SEQUENCE</scope>
    <source>
        <strain evidence="2">Huo1</strain>
        <tissue evidence="2">Leaf</tissue>
    </source>
</reference>
<evidence type="ECO:0000313" key="3">
    <source>
        <dbReference type="Proteomes" id="UP000298416"/>
    </source>
</evidence>
<gene>
    <name evidence="2" type="ORF">SASPL_146091</name>
</gene>
<dbReference type="Gene3D" id="3.90.180.10">
    <property type="entry name" value="Medium-chain alcohol dehydrogenases, catalytic domain"/>
    <property type="match status" value="1"/>
</dbReference>
<dbReference type="PANTHER" id="PTHR43205:SF7">
    <property type="entry name" value="PROSTAGLANDIN REDUCTASE 1"/>
    <property type="match status" value="1"/>
</dbReference>
<evidence type="ECO:0000313" key="2">
    <source>
        <dbReference type="EMBL" id="KAG6395446.1"/>
    </source>
</evidence>
<dbReference type="InterPro" id="IPR013149">
    <property type="entry name" value="ADH-like_C"/>
</dbReference>
<reference evidence="2" key="2">
    <citation type="submission" date="2020-08" db="EMBL/GenBank/DDBJ databases">
        <title>Plant Genome Project.</title>
        <authorList>
            <person name="Zhang R.-G."/>
        </authorList>
    </citation>
    <scope>NUCLEOTIDE SEQUENCE</scope>
    <source>
        <strain evidence="2">Huo1</strain>
        <tissue evidence="2">Leaf</tissue>
    </source>
</reference>
<dbReference type="InterPro" id="IPR036291">
    <property type="entry name" value="NAD(P)-bd_dom_sf"/>
</dbReference>
<dbReference type="Gene3D" id="3.40.50.720">
    <property type="entry name" value="NAD(P)-binding Rossmann-like Domain"/>
    <property type="match status" value="2"/>
</dbReference>
<proteinExistence type="predicted"/>
<comment type="caution">
    <text evidence="2">The sequence shown here is derived from an EMBL/GenBank/DDBJ whole genome shotgun (WGS) entry which is preliminary data.</text>
</comment>
<evidence type="ECO:0000259" key="1">
    <source>
        <dbReference type="Pfam" id="PF00107"/>
    </source>
</evidence>
<dbReference type="InterPro" id="IPR045010">
    <property type="entry name" value="MDR_fam"/>
</dbReference>
<protein>
    <recommendedName>
        <fullName evidence="1">Alcohol dehydrogenase-like C-terminal domain-containing protein</fullName>
    </recommendedName>
</protein>
<dbReference type="Proteomes" id="UP000298416">
    <property type="component" value="Unassembled WGS sequence"/>
</dbReference>
<name>A0A8X8WK91_SALSN</name>
<dbReference type="SUPFAM" id="SSF51735">
    <property type="entry name" value="NAD(P)-binding Rossmann-fold domains"/>
    <property type="match status" value="1"/>
</dbReference>
<dbReference type="PANTHER" id="PTHR43205">
    <property type="entry name" value="PROSTAGLANDIN REDUCTASE"/>
    <property type="match status" value="1"/>
</dbReference>
<sequence>MKVDFLKNKLGFDEAFNYKEEQDYDAALKRYFPDGIDIYFDNVGGKMLEAVLNHMRLHGRVAVFPEDGCALIKEEKITYVEDIAEGIESASGALVGLYSGRSVGKQVVVVARE</sequence>
<feature type="domain" description="Alcohol dehydrogenase-like C-terminal" evidence="1">
    <location>
        <begin position="3"/>
        <end position="64"/>
    </location>
</feature>